<reference evidence="2 3" key="1">
    <citation type="submission" date="2019-04" db="EMBL/GenBank/DDBJ databases">
        <title>Draft genome sequence of Gemmobacter aestuarii sp. nov.</title>
        <authorList>
            <person name="Hameed A."/>
            <person name="Lin S.-Y."/>
            <person name="Shahina M."/>
            <person name="Lai W.-A."/>
            <person name="Young C.-C."/>
        </authorList>
    </citation>
    <scope>NUCLEOTIDE SEQUENCE [LARGE SCALE GENOMIC DNA]</scope>
    <source>
        <strain evidence="2 3">CC-PW-75</strain>
    </source>
</reference>
<dbReference type="AlphaFoldDB" id="A0A4S3ML61"/>
<feature type="signal peptide" evidence="1">
    <location>
        <begin position="1"/>
        <end position="17"/>
    </location>
</feature>
<keyword evidence="3" id="KW-1185">Reference proteome</keyword>
<evidence type="ECO:0000313" key="3">
    <source>
        <dbReference type="Proteomes" id="UP000309450"/>
    </source>
</evidence>
<proteinExistence type="predicted"/>
<sequence length="167" mass="17260">MIRATALALALPAAALAGPAEDVAGCLAASDAAFAAGAGGAFDIRWDGLRGIVADESACLNRAIAACAHADGEAGCFPALRGALSAQHAQAMSGLPLTDEVEGRLAEPYARWRDERDRSAGRPDGGAGHCPLHEPIRAEGCPVMAEAALLLRARDWARVFDLMETLE</sequence>
<evidence type="ECO:0008006" key="4">
    <source>
        <dbReference type="Google" id="ProtNLM"/>
    </source>
</evidence>
<feature type="chain" id="PRO_5020474518" description="DUF1311 domain-containing protein" evidence="1">
    <location>
        <begin position="18"/>
        <end position="167"/>
    </location>
</feature>
<evidence type="ECO:0000313" key="2">
    <source>
        <dbReference type="EMBL" id="THD82817.1"/>
    </source>
</evidence>
<comment type="caution">
    <text evidence="2">The sequence shown here is derived from an EMBL/GenBank/DDBJ whole genome shotgun (WGS) entry which is preliminary data.</text>
</comment>
<dbReference type="RefSeq" id="WP_136394844.1">
    <property type="nucleotide sequence ID" value="NZ_SSND01000003.1"/>
</dbReference>
<name>A0A4S3ML61_9RHOB</name>
<organism evidence="2 3">
    <name type="scientific">Aliigemmobacter aestuarii</name>
    <dbReference type="NCBI Taxonomy" id="1445661"/>
    <lineage>
        <taxon>Bacteria</taxon>
        <taxon>Pseudomonadati</taxon>
        <taxon>Pseudomonadota</taxon>
        <taxon>Alphaproteobacteria</taxon>
        <taxon>Rhodobacterales</taxon>
        <taxon>Paracoccaceae</taxon>
        <taxon>Aliigemmobacter</taxon>
    </lineage>
</organism>
<accession>A0A4S3ML61</accession>
<dbReference type="EMBL" id="SSND01000003">
    <property type="protein sequence ID" value="THD82817.1"/>
    <property type="molecule type" value="Genomic_DNA"/>
</dbReference>
<dbReference type="Proteomes" id="UP000309450">
    <property type="component" value="Unassembled WGS sequence"/>
</dbReference>
<gene>
    <name evidence="2" type="ORF">E7811_11695</name>
</gene>
<protein>
    <recommendedName>
        <fullName evidence="4">DUF1311 domain-containing protein</fullName>
    </recommendedName>
</protein>
<evidence type="ECO:0000256" key="1">
    <source>
        <dbReference type="SAM" id="SignalP"/>
    </source>
</evidence>
<keyword evidence="1" id="KW-0732">Signal</keyword>